<dbReference type="Gene3D" id="2.40.170.20">
    <property type="entry name" value="TonB-dependent receptor, beta-barrel domain"/>
    <property type="match status" value="1"/>
</dbReference>
<keyword evidence="2" id="KW-0472">Membrane</keyword>
<sequence length="810" mass="91848">MKQHIPFLTVYIVVFFAVPFLSFAQTRVRGVVVDDTRQPVHLATVEIFPSDNPSAKKVITTDERGQFEVVLQPAMYGLRVTFLGYQALEHSSVKISNEATDLGEFHLQLDEQLLEEAVVSHQRKLVEQRSDRLVVNVENSVLSDGLTALEILQRAPGVRVDEDGNMTMRGKAGVRVMINGKLSYLSEKELALLLKGTPSSSIKSIELITNPSARYDAAGNAGLINIVMKTQNRQGINGTVHSFAARGRKERYGGGLHLNVRQNRFNVLSNYDYGYRGEEEYRSFIRQFNHPTRPDSSRVSNQQSETNEPLSTHNAKFGMDYEMSERFSLGALWTGNFGTYKNLSEGYNNISFLDGRLASNALTDNTQESRWNTQGVNVNLLKKIGSRNHELSADFDYTYADYSANQYLLSDFQQTDFQPAFRSIRRGQTPSTTYLYVGKSDYVHHISDGQKLEVGWKSSWITADNNAVNDTLRQDQWVIDENTSNHFNYEEQIHAAYVNYSLERKLWNVMAGLRMENTHTVGNQLTANHRVERRYTQLFPSVSVAYKPNATHTVQFSYSKRIQRPDYEDLNPFRYYVDAFVFWEGNPQLQPELAHSFELTYLFGGDLGISLYYTHIDDVITSVLTQLPEQNVTIRSIDNIERFSNVGVNINYTLKPLPFWTSVNNVNGFNNSYLGAYNGEAIDNQSWSATFNSTNTFAFGKGISAEINGEYNTARVDGVLRLNAYGAVSAGVMKKLLQDKLTLKLAVSDIFRTINYNPRSTVDGVDMYQQFDLDSRVGTFSVSFRFGQETNRRERRSGSEDEQQRIRGGG</sequence>
<evidence type="ECO:0000256" key="1">
    <source>
        <dbReference type="ARBA" id="ARBA00004442"/>
    </source>
</evidence>
<evidence type="ECO:0000313" key="6">
    <source>
        <dbReference type="EMBL" id="GGC18491.1"/>
    </source>
</evidence>
<dbReference type="Proteomes" id="UP000597338">
    <property type="component" value="Unassembled WGS sequence"/>
</dbReference>
<reference evidence="7" key="1">
    <citation type="journal article" date="2019" name="Int. J. Syst. Evol. Microbiol.">
        <title>The Global Catalogue of Microorganisms (GCM) 10K type strain sequencing project: providing services to taxonomists for standard genome sequencing and annotation.</title>
        <authorList>
            <consortium name="The Broad Institute Genomics Platform"/>
            <consortium name="The Broad Institute Genome Sequencing Center for Infectious Disease"/>
            <person name="Wu L."/>
            <person name="Ma J."/>
        </authorList>
    </citation>
    <scope>NUCLEOTIDE SEQUENCE [LARGE SCALE GENOMIC DNA]</scope>
    <source>
        <strain evidence="7">CGMCC 1.15342</strain>
    </source>
</reference>
<dbReference type="Pfam" id="PF14905">
    <property type="entry name" value="OMP_b-brl_3"/>
    <property type="match status" value="1"/>
</dbReference>
<keyword evidence="7" id="KW-1185">Reference proteome</keyword>
<protein>
    <submittedName>
        <fullName evidence="6">TonB-dependent receptor</fullName>
    </submittedName>
</protein>
<dbReference type="RefSeq" id="WP_188747706.1">
    <property type="nucleotide sequence ID" value="NZ_BMIK01000002.1"/>
</dbReference>
<comment type="caution">
    <text evidence="6">The sequence shown here is derived from an EMBL/GenBank/DDBJ whole genome shotgun (WGS) entry which is preliminary data.</text>
</comment>
<feature type="region of interest" description="Disordered" evidence="4">
    <location>
        <begin position="289"/>
        <end position="313"/>
    </location>
</feature>
<name>A0ABQ1L5S6_9SPHI</name>
<comment type="subcellular location">
    <subcellularLocation>
        <location evidence="1">Cell outer membrane</location>
    </subcellularLocation>
</comment>
<feature type="domain" description="Outer membrane protein beta-barrel" evidence="5">
    <location>
        <begin position="383"/>
        <end position="784"/>
    </location>
</feature>
<dbReference type="Gene3D" id="2.170.130.10">
    <property type="entry name" value="TonB-dependent receptor, plug domain"/>
    <property type="match status" value="1"/>
</dbReference>
<dbReference type="InterPro" id="IPR041700">
    <property type="entry name" value="OMP_b-brl_3"/>
</dbReference>
<dbReference type="SUPFAM" id="SSF56935">
    <property type="entry name" value="Porins"/>
    <property type="match status" value="1"/>
</dbReference>
<evidence type="ECO:0000256" key="4">
    <source>
        <dbReference type="SAM" id="MobiDB-lite"/>
    </source>
</evidence>
<dbReference type="SUPFAM" id="SSF49464">
    <property type="entry name" value="Carboxypeptidase regulatory domain-like"/>
    <property type="match status" value="1"/>
</dbReference>
<feature type="region of interest" description="Disordered" evidence="4">
    <location>
        <begin position="791"/>
        <end position="810"/>
    </location>
</feature>
<dbReference type="Gene3D" id="2.60.40.1120">
    <property type="entry name" value="Carboxypeptidase-like, regulatory domain"/>
    <property type="match status" value="1"/>
</dbReference>
<dbReference type="InterPro" id="IPR036942">
    <property type="entry name" value="Beta-barrel_TonB_sf"/>
</dbReference>
<dbReference type="PANTHER" id="PTHR40980:SF4">
    <property type="entry name" value="TONB-DEPENDENT RECEPTOR-LIKE BETA-BARREL DOMAIN-CONTAINING PROTEIN"/>
    <property type="match status" value="1"/>
</dbReference>
<evidence type="ECO:0000313" key="7">
    <source>
        <dbReference type="Proteomes" id="UP000597338"/>
    </source>
</evidence>
<dbReference type="InterPro" id="IPR008969">
    <property type="entry name" value="CarboxyPept-like_regulatory"/>
</dbReference>
<dbReference type="InterPro" id="IPR037066">
    <property type="entry name" value="Plug_dom_sf"/>
</dbReference>
<dbReference type="PANTHER" id="PTHR40980">
    <property type="entry name" value="PLUG DOMAIN-CONTAINING PROTEIN"/>
    <property type="match status" value="1"/>
</dbReference>
<evidence type="ECO:0000256" key="3">
    <source>
        <dbReference type="ARBA" id="ARBA00023237"/>
    </source>
</evidence>
<organism evidence="6 7">
    <name type="scientific">Parapedobacter defluvii</name>
    <dbReference type="NCBI Taxonomy" id="2045106"/>
    <lineage>
        <taxon>Bacteria</taxon>
        <taxon>Pseudomonadati</taxon>
        <taxon>Bacteroidota</taxon>
        <taxon>Sphingobacteriia</taxon>
        <taxon>Sphingobacteriales</taxon>
        <taxon>Sphingobacteriaceae</taxon>
        <taxon>Parapedobacter</taxon>
    </lineage>
</organism>
<dbReference type="Pfam" id="PF13620">
    <property type="entry name" value="CarboxypepD_reg"/>
    <property type="match status" value="1"/>
</dbReference>
<keyword evidence="6" id="KW-0675">Receptor</keyword>
<gene>
    <name evidence="6" type="ORF">GCM10011386_07970</name>
</gene>
<keyword evidence="3" id="KW-0998">Cell outer membrane</keyword>
<dbReference type="EMBL" id="BMIK01000002">
    <property type="protein sequence ID" value="GGC18491.1"/>
    <property type="molecule type" value="Genomic_DNA"/>
</dbReference>
<proteinExistence type="predicted"/>
<evidence type="ECO:0000256" key="2">
    <source>
        <dbReference type="ARBA" id="ARBA00023136"/>
    </source>
</evidence>
<evidence type="ECO:0000259" key="5">
    <source>
        <dbReference type="Pfam" id="PF14905"/>
    </source>
</evidence>
<feature type="compositionally biased region" description="Polar residues" evidence="4">
    <location>
        <begin position="297"/>
        <end position="313"/>
    </location>
</feature>
<accession>A0ABQ1L5S6</accession>